<dbReference type="PRINTS" id="PR00127">
    <property type="entry name" value="CLPPROTEASEP"/>
</dbReference>
<reference evidence="4" key="1">
    <citation type="submission" date="2021-01" db="EMBL/GenBank/DDBJ databases">
        <authorList>
            <person name="Corre E."/>
            <person name="Pelletier E."/>
            <person name="Niang G."/>
            <person name="Scheremetjew M."/>
            <person name="Finn R."/>
            <person name="Kale V."/>
            <person name="Holt S."/>
            <person name="Cochrane G."/>
            <person name="Meng A."/>
            <person name="Brown T."/>
            <person name="Cohen L."/>
        </authorList>
    </citation>
    <scope>NUCLEOTIDE SEQUENCE</scope>
    <source>
        <strain evidence="4">CCMP1381</strain>
    </source>
</reference>
<dbReference type="InterPro" id="IPR023562">
    <property type="entry name" value="ClpP/TepA"/>
</dbReference>
<protein>
    <recommendedName>
        <fullName evidence="2">ATP-dependent Clp protease proteolytic subunit</fullName>
    </recommendedName>
</protein>
<evidence type="ECO:0000256" key="3">
    <source>
        <dbReference type="SAM" id="MobiDB-lite"/>
    </source>
</evidence>
<evidence type="ECO:0000256" key="2">
    <source>
        <dbReference type="RuleBase" id="RU003567"/>
    </source>
</evidence>
<evidence type="ECO:0000313" key="4">
    <source>
        <dbReference type="EMBL" id="CAD9488247.1"/>
    </source>
</evidence>
<organism evidence="4">
    <name type="scientific">Octactis speculum</name>
    <dbReference type="NCBI Taxonomy" id="3111310"/>
    <lineage>
        <taxon>Eukaryota</taxon>
        <taxon>Sar</taxon>
        <taxon>Stramenopiles</taxon>
        <taxon>Ochrophyta</taxon>
        <taxon>Dictyochophyceae</taxon>
        <taxon>Dictyochales</taxon>
        <taxon>Dictyochaceae</taxon>
        <taxon>Octactis</taxon>
    </lineage>
</organism>
<gene>
    <name evidence="4" type="ORF">DSPE1174_LOCUS31347</name>
</gene>
<dbReference type="GO" id="GO:0004176">
    <property type="term" value="F:ATP-dependent peptidase activity"/>
    <property type="evidence" value="ECO:0007669"/>
    <property type="project" value="InterPro"/>
</dbReference>
<accession>A0A7S2MKF4</accession>
<dbReference type="SUPFAM" id="SSF52096">
    <property type="entry name" value="ClpP/crotonase"/>
    <property type="match status" value="1"/>
</dbReference>
<dbReference type="GO" id="GO:0051117">
    <property type="term" value="F:ATPase binding"/>
    <property type="evidence" value="ECO:0007669"/>
    <property type="project" value="TreeGrafter"/>
</dbReference>
<evidence type="ECO:0000256" key="1">
    <source>
        <dbReference type="ARBA" id="ARBA00007039"/>
    </source>
</evidence>
<dbReference type="InterPro" id="IPR029045">
    <property type="entry name" value="ClpP/crotonase-like_dom_sf"/>
</dbReference>
<name>A0A7S2MKF4_9STRA</name>
<comment type="similarity">
    <text evidence="1 2">Belongs to the peptidase S14 family.</text>
</comment>
<feature type="region of interest" description="Disordered" evidence="3">
    <location>
        <begin position="139"/>
        <end position="162"/>
    </location>
</feature>
<sequence length="162" mass="17904">MYVCSGGGQVYPGLSIIDVMEYISSPVHTICVGHAESMAAILVAAGAHGHRHSMPHSRFMLHEPSVGMGRNTTTDLLIQAKEFEQTRERLVEVLAKHTTRTRDTIISEIERNHYMSPTEATCFGLIDGIIAKREIKYEPTGKSNSRSIAEKTRAPNVVMPVK</sequence>
<dbReference type="GO" id="GO:0009368">
    <property type="term" value="C:endopeptidase Clp complex"/>
    <property type="evidence" value="ECO:0007669"/>
    <property type="project" value="TreeGrafter"/>
</dbReference>
<dbReference type="InterPro" id="IPR001907">
    <property type="entry name" value="ClpP"/>
</dbReference>
<dbReference type="CDD" id="cd07017">
    <property type="entry name" value="S14_ClpP_2"/>
    <property type="match status" value="1"/>
</dbReference>
<dbReference type="PANTHER" id="PTHR10381:SF11">
    <property type="entry name" value="ATP-DEPENDENT CLP PROTEASE PROTEOLYTIC SUBUNIT, MITOCHONDRIAL"/>
    <property type="match status" value="1"/>
</dbReference>
<dbReference type="GO" id="GO:0004252">
    <property type="term" value="F:serine-type endopeptidase activity"/>
    <property type="evidence" value="ECO:0007669"/>
    <property type="project" value="InterPro"/>
</dbReference>
<dbReference type="PANTHER" id="PTHR10381">
    <property type="entry name" value="ATP-DEPENDENT CLP PROTEASE PROTEOLYTIC SUBUNIT"/>
    <property type="match status" value="1"/>
</dbReference>
<dbReference type="AlphaFoldDB" id="A0A7S2MKF4"/>
<dbReference type="EMBL" id="HBGS01060080">
    <property type="protein sequence ID" value="CAD9488247.1"/>
    <property type="molecule type" value="Transcribed_RNA"/>
</dbReference>
<dbReference type="Gene3D" id="3.90.226.10">
    <property type="entry name" value="2-enoyl-CoA Hydratase, Chain A, domain 1"/>
    <property type="match status" value="1"/>
</dbReference>
<proteinExistence type="inferred from homology"/>
<dbReference type="Pfam" id="PF00574">
    <property type="entry name" value="CLP_protease"/>
    <property type="match status" value="1"/>
</dbReference>
<dbReference type="GO" id="GO:0006515">
    <property type="term" value="P:protein quality control for misfolded or incompletely synthesized proteins"/>
    <property type="evidence" value="ECO:0007669"/>
    <property type="project" value="TreeGrafter"/>
</dbReference>